<dbReference type="GO" id="GO:0006508">
    <property type="term" value="P:proteolysis"/>
    <property type="evidence" value="ECO:0007669"/>
    <property type="project" value="InterPro"/>
</dbReference>
<proteinExistence type="predicted"/>
<reference evidence="5" key="2">
    <citation type="submission" date="2010-01" db="EMBL/GenBank/DDBJ databases">
        <title>The complete genome of Conexibacter woesei DSM 14684.</title>
        <authorList>
            <consortium name="US DOE Joint Genome Institute (JGI-PGF)"/>
            <person name="Lucas S."/>
            <person name="Copeland A."/>
            <person name="Lapidus A."/>
            <person name="Glavina del Rio T."/>
            <person name="Dalin E."/>
            <person name="Tice H."/>
            <person name="Bruce D."/>
            <person name="Goodwin L."/>
            <person name="Pitluck S."/>
            <person name="Kyrpides N."/>
            <person name="Mavromatis K."/>
            <person name="Ivanova N."/>
            <person name="Mikhailova N."/>
            <person name="Chertkov O."/>
            <person name="Brettin T."/>
            <person name="Detter J.C."/>
            <person name="Han C."/>
            <person name="Larimer F."/>
            <person name="Land M."/>
            <person name="Hauser L."/>
            <person name="Markowitz V."/>
            <person name="Cheng J.-F."/>
            <person name="Hugenholtz P."/>
            <person name="Woyke T."/>
            <person name="Wu D."/>
            <person name="Pukall R."/>
            <person name="Steenblock K."/>
            <person name="Schneider S."/>
            <person name="Klenk H.-P."/>
            <person name="Eisen J.A."/>
        </authorList>
    </citation>
    <scope>NUCLEOTIDE SEQUENCE [LARGE SCALE GENOMIC DNA]</scope>
    <source>
        <strain evidence="5">DSM 14684 / CIP 108061 / JCM 11494 / NBRC 100937 / ID131577</strain>
    </source>
</reference>
<dbReference type="PANTHER" id="PTHR37423:SF2">
    <property type="entry name" value="MEMBRANE-BOUND LYTIC MUREIN TRANSGLYCOSYLASE C"/>
    <property type="match status" value="1"/>
</dbReference>
<dbReference type="STRING" id="469383.Cwoe_4537"/>
<dbReference type="eggNOG" id="COG0741">
    <property type="taxonomic scope" value="Bacteria"/>
</dbReference>
<evidence type="ECO:0000259" key="3">
    <source>
        <dbReference type="Pfam" id="PF02557"/>
    </source>
</evidence>
<keyword evidence="1" id="KW-0812">Transmembrane</keyword>
<keyword evidence="4" id="KW-0121">Carboxypeptidase</keyword>
<dbReference type="KEGG" id="cwo:Cwoe_4537"/>
<keyword evidence="5" id="KW-1185">Reference proteome</keyword>
<dbReference type="InterPro" id="IPR023346">
    <property type="entry name" value="Lysozyme-like_dom_sf"/>
</dbReference>
<dbReference type="CDD" id="cd00254">
    <property type="entry name" value="LT-like"/>
    <property type="match status" value="1"/>
</dbReference>
<dbReference type="OrthoDB" id="5244330at2"/>
<dbReference type="InterPro" id="IPR008258">
    <property type="entry name" value="Transglycosylase_SLT_dom_1"/>
</dbReference>
<dbReference type="PANTHER" id="PTHR37423">
    <property type="entry name" value="SOLUBLE LYTIC MUREIN TRANSGLYCOSYLASE-RELATED"/>
    <property type="match status" value="1"/>
</dbReference>
<dbReference type="CDD" id="cd14814">
    <property type="entry name" value="Peptidase_M15"/>
    <property type="match status" value="1"/>
</dbReference>
<keyword evidence="4" id="KW-0645">Protease</keyword>
<dbReference type="Proteomes" id="UP000008229">
    <property type="component" value="Chromosome"/>
</dbReference>
<dbReference type="InterPro" id="IPR009045">
    <property type="entry name" value="Zn_M74/Hedgehog-like"/>
</dbReference>
<dbReference type="GO" id="GO:0004180">
    <property type="term" value="F:carboxypeptidase activity"/>
    <property type="evidence" value="ECO:0007669"/>
    <property type="project" value="UniProtKB-KW"/>
</dbReference>
<dbReference type="CAZy" id="GH23">
    <property type="family name" value="Glycoside Hydrolase Family 23"/>
</dbReference>
<feature type="domain" description="Transglycosylase SLT" evidence="2">
    <location>
        <begin position="316"/>
        <end position="406"/>
    </location>
</feature>
<dbReference type="Pfam" id="PF01464">
    <property type="entry name" value="SLT"/>
    <property type="match status" value="1"/>
</dbReference>
<keyword evidence="4" id="KW-0378">Hydrolase</keyword>
<dbReference type="InterPro" id="IPR003709">
    <property type="entry name" value="VanY-like_core_dom"/>
</dbReference>
<keyword evidence="1" id="KW-0472">Membrane</keyword>
<dbReference type="SUPFAM" id="SSF55166">
    <property type="entry name" value="Hedgehog/DD-peptidase"/>
    <property type="match status" value="1"/>
</dbReference>
<dbReference type="HOGENOM" id="CLU_610743_0_0_11"/>
<dbReference type="RefSeq" id="WP_012936001.1">
    <property type="nucleotide sequence ID" value="NC_013739.1"/>
</dbReference>
<name>D3F8V5_CONWI</name>
<evidence type="ECO:0000313" key="5">
    <source>
        <dbReference type="Proteomes" id="UP000008229"/>
    </source>
</evidence>
<evidence type="ECO:0000256" key="1">
    <source>
        <dbReference type="SAM" id="Phobius"/>
    </source>
</evidence>
<evidence type="ECO:0000313" key="4">
    <source>
        <dbReference type="EMBL" id="ADB52950.1"/>
    </source>
</evidence>
<reference evidence="4 5" key="1">
    <citation type="journal article" date="2010" name="Stand. Genomic Sci.">
        <title>Complete genome sequence of Conexibacter woesei type strain (ID131577).</title>
        <authorList>
            <person name="Pukall R."/>
            <person name="Lapidus A."/>
            <person name="Glavina Del Rio T."/>
            <person name="Copeland A."/>
            <person name="Tice H."/>
            <person name="Cheng J.-F."/>
            <person name="Lucas S."/>
            <person name="Chen F."/>
            <person name="Nolan M."/>
            <person name="Bruce D."/>
            <person name="Goodwin L."/>
            <person name="Pitluck S."/>
            <person name="Mavromatis K."/>
            <person name="Ivanova N."/>
            <person name="Ovchinnikova G."/>
            <person name="Pati A."/>
            <person name="Chen A."/>
            <person name="Palaniappan K."/>
            <person name="Land M."/>
            <person name="Hauser L."/>
            <person name="Chang Y.-J."/>
            <person name="Jeffries C.D."/>
            <person name="Chain P."/>
            <person name="Meincke L."/>
            <person name="Sims D."/>
            <person name="Brettin T."/>
            <person name="Detter J.C."/>
            <person name="Rohde M."/>
            <person name="Goeker M."/>
            <person name="Bristow J."/>
            <person name="Eisen J.A."/>
            <person name="Markowitz V."/>
            <person name="Kyrpides N.C."/>
            <person name="Klenk H.-P."/>
            <person name="Hugenholtz P."/>
        </authorList>
    </citation>
    <scope>NUCLEOTIDE SEQUENCE [LARGE SCALE GENOMIC DNA]</scope>
    <source>
        <strain evidence="5">DSM 14684 / CIP 108061 / JCM 11494 / NBRC 100937 / ID131577</strain>
    </source>
</reference>
<sequence length="448" mass="46499">MTDGRPATTPSAPGAPQGRGEDGQALLVIVAAIAVVLLAAVMIGGIASGLGDRGRNQRAADLAALGGARAMRASYHRLFVPAWFGGRPNPLHLTRAAYLERGRARALATARANGAEAIEVGFPDGSTFAPTRIRVTVRDRAVVEVGGEQRSAAVDALAEAELAPTASADALAAGPGDYSGPLAYRQGRPMRPDVAVAFDRLAAAAAADGITLIVASGWRSSAEQARLFAANPDPRWVAPPGRSLHRLGTELDLGPESAYGWLAANAPRFHFVRRMAWEPWHYGFTLNAGSTSVGFGGDGRATMPSFVPARYAPDIARASQRWNVSAALLAAQLYAESGFNPFAVSTAGAQGIAQFMPGTAQAYGLSDPFDAPSAIDAQARMMRDLLRQFGTVPLALAAYNAGPGAVSGCGCIPPYPETQAYVARILGLLRGAGDTAGLGGGFEVRLVR</sequence>
<gene>
    <name evidence="4" type="ordered locus">Cwoe_4537</name>
</gene>
<protein>
    <submittedName>
        <fullName evidence="4">Peptidase M15B and M15C DD-carboxypeptidase VanY/endolysin</fullName>
    </submittedName>
</protein>
<dbReference type="EMBL" id="CP001854">
    <property type="protein sequence ID" value="ADB52950.1"/>
    <property type="molecule type" value="Genomic_DNA"/>
</dbReference>
<dbReference type="eggNOG" id="COG1876">
    <property type="taxonomic scope" value="Bacteria"/>
</dbReference>
<evidence type="ECO:0000259" key="2">
    <source>
        <dbReference type="Pfam" id="PF01464"/>
    </source>
</evidence>
<keyword evidence="1" id="KW-1133">Transmembrane helix</keyword>
<dbReference type="AlphaFoldDB" id="D3F8V5"/>
<dbReference type="SUPFAM" id="SSF53955">
    <property type="entry name" value="Lysozyme-like"/>
    <property type="match status" value="1"/>
</dbReference>
<accession>D3F8V5</accession>
<dbReference type="Pfam" id="PF02557">
    <property type="entry name" value="VanY"/>
    <property type="match status" value="1"/>
</dbReference>
<feature type="transmembrane region" description="Helical" evidence="1">
    <location>
        <begin position="25"/>
        <end position="50"/>
    </location>
</feature>
<dbReference type="Gene3D" id="1.10.530.10">
    <property type="match status" value="1"/>
</dbReference>
<feature type="domain" description="D-alanyl-D-alanine carboxypeptidase-like core" evidence="3">
    <location>
        <begin position="190"/>
        <end position="284"/>
    </location>
</feature>
<dbReference type="Gene3D" id="3.30.1380.10">
    <property type="match status" value="1"/>
</dbReference>
<organism evidence="4 5">
    <name type="scientific">Conexibacter woesei (strain DSM 14684 / CCUG 47730 / CIP 108061 / JCM 11494 / NBRC 100937 / ID131577)</name>
    <dbReference type="NCBI Taxonomy" id="469383"/>
    <lineage>
        <taxon>Bacteria</taxon>
        <taxon>Bacillati</taxon>
        <taxon>Actinomycetota</taxon>
        <taxon>Thermoleophilia</taxon>
        <taxon>Solirubrobacterales</taxon>
        <taxon>Conexibacteraceae</taxon>
        <taxon>Conexibacter</taxon>
    </lineage>
</organism>